<dbReference type="OrthoDB" id="6156376at2759"/>
<keyword evidence="2 6" id="KW-0732">Signal</keyword>
<dbReference type="SMART" id="SM00082">
    <property type="entry name" value="LRRCT"/>
    <property type="match status" value="1"/>
</dbReference>
<feature type="compositionally biased region" description="Basic and acidic residues" evidence="4">
    <location>
        <begin position="939"/>
        <end position="963"/>
    </location>
</feature>
<sequence length="986" mass="113653">MTASVIYYVIWFVFLTSGALTTQCPEHCTCRNVNVDCSGQQLKVVPTIPATTVSLYLANNKLGPALSDVDAFAGLPNLTHIDLSNNGLSELPGCLFRGLDKLHTVVLAGNSLTMLPNNFFTDSKQVEHLDLSYNEMSALPEAIMSDMPKLRILDLSHNKINTLVLGARFQVVKEIEYIDLSNNNIEAITDDSFDVAREWIASVNRTLKLSFCGLRTITELGLSKIPSLTALDLTGNTYISAETLNNVLKNLQTSKRLQSLVIAQMNLKTIDPLFSGVTELSIKALNLSHNGIEDIMENVFENLPSIQSLDMSNNSLSHMSKAFEVLRYLKHLDLSNNRLVSFKDHVEELSELRHLDLSNNKLASGSNISFQKLTKLVFLDVSYNQMPDFIIPNTHTLQYLNYSQNNIKELSAFIDASGLQYFDISDNNLDSIPTQLFKNGKFIKIANFSGNNISLLHEDAFIPQSPLVIDLSRNALKQIKQMKWVATQVLFLSMNKLVSVDPLSFKGMNGLEYLDLSSNQLSRLDDNTLQHMLSLRYLDLSNNELSDVYWPYVLRNLENLVFLDLSFNKVQILQENILERVNKLEKIYLQNNNIRMVSPLIFRDMTNLQELDLSSNPFDCTCDMLAFRDWIKRSHVIFNNLLDANSTKYRCHSPSSRIGMHITSWETGSLECNKTMLYSIIFGGIGIGLVLIAAIVGSVYRFYKRQKKAREEWKQKLEEKLEEEWKHKKKVDYIRMVKQEVADEIWNAIARRERRQDKYQALKPNGYISESAVVDARRNHEKERRYRHPLEKGKSRPVYPEESDYVNLGRYHRDSYGNYLPYSAANINYRKEGDSRVFYTGDSHRQSRPYAYRDSVTGWQDREGWEWSKNWMLQERSRRPEHGINGYMTMPTIRSKYEDRPRAYNDHYQQEVRFNQAFPRRHQRPQDMPRSKSYNYLPQEHHVQQAEHPDVDTRQPDSHESREKSRKVARAASQPYLSNAGMSDWL</sequence>
<protein>
    <submittedName>
        <fullName evidence="10">Protein artichoke-like</fullName>
    </submittedName>
</protein>
<organism evidence="9 10">
    <name type="scientific">Biomphalaria glabrata</name>
    <name type="common">Bloodfluke planorb</name>
    <name type="synonym">Freshwater snail</name>
    <dbReference type="NCBI Taxonomy" id="6526"/>
    <lineage>
        <taxon>Eukaryota</taxon>
        <taxon>Metazoa</taxon>
        <taxon>Spiralia</taxon>
        <taxon>Lophotrochozoa</taxon>
        <taxon>Mollusca</taxon>
        <taxon>Gastropoda</taxon>
        <taxon>Heterobranchia</taxon>
        <taxon>Euthyneura</taxon>
        <taxon>Panpulmonata</taxon>
        <taxon>Hygrophila</taxon>
        <taxon>Lymnaeoidea</taxon>
        <taxon>Planorbidae</taxon>
        <taxon>Biomphalaria</taxon>
    </lineage>
</organism>
<dbReference type="Pfam" id="PF13855">
    <property type="entry name" value="LRR_8"/>
    <property type="match status" value="4"/>
</dbReference>
<evidence type="ECO:0000256" key="3">
    <source>
        <dbReference type="ARBA" id="ARBA00022737"/>
    </source>
</evidence>
<dbReference type="PANTHER" id="PTHR24373:SF370">
    <property type="entry name" value="FISH-LIPS, ISOFORM E"/>
    <property type="match status" value="1"/>
</dbReference>
<dbReference type="GO" id="GO:0031012">
    <property type="term" value="C:extracellular matrix"/>
    <property type="evidence" value="ECO:0007669"/>
    <property type="project" value="TreeGrafter"/>
</dbReference>
<feature type="chain" id="PRO_5040812072" evidence="6">
    <location>
        <begin position="22"/>
        <end position="986"/>
    </location>
</feature>
<dbReference type="SMART" id="SM00013">
    <property type="entry name" value="LRRNT"/>
    <property type="match status" value="1"/>
</dbReference>
<keyword evidence="9" id="KW-1185">Reference proteome</keyword>
<evidence type="ECO:0000256" key="6">
    <source>
        <dbReference type="SAM" id="SignalP"/>
    </source>
</evidence>
<keyword evidence="1" id="KW-0433">Leucine-rich repeat</keyword>
<dbReference type="SMART" id="SM00364">
    <property type="entry name" value="LRR_BAC"/>
    <property type="match status" value="7"/>
</dbReference>
<dbReference type="Proteomes" id="UP001165740">
    <property type="component" value="Chromosome 9"/>
</dbReference>
<keyword evidence="5" id="KW-0472">Membrane</keyword>
<dbReference type="GO" id="GO:0005615">
    <property type="term" value="C:extracellular space"/>
    <property type="evidence" value="ECO:0007669"/>
    <property type="project" value="TreeGrafter"/>
</dbReference>
<dbReference type="Gene3D" id="3.80.10.10">
    <property type="entry name" value="Ribonuclease Inhibitor"/>
    <property type="match status" value="5"/>
</dbReference>
<name>A0A9U8EN43_BIOGL</name>
<dbReference type="KEGG" id="bgt:106078904"/>
<evidence type="ECO:0000256" key="4">
    <source>
        <dbReference type="SAM" id="MobiDB-lite"/>
    </source>
</evidence>
<feature type="domain" description="LRRNT" evidence="7">
    <location>
        <begin position="23"/>
        <end position="54"/>
    </location>
</feature>
<evidence type="ECO:0000259" key="8">
    <source>
        <dbReference type="SMART" id="SM00082"/>
    </source>
</evidence>
<dbReference type="AlphaFoldDB" id="A0A9U8EN43"/>
<evidence type="ECO:0000256" key="1">
    <source>
        <dbReference type="ARBA" id="ARBA00022614"/>
    </source>
</evidence>
<dbReference type="InterPro" id="IPR032675">
    <property type="entry name" value="LRR_dom_sf"/>
</dbReference>
<dbReference type="InterPro" id="IPR003591">
    <property type="entry name" value="Leu-rich_rpt_typical-subtyp"/>
</dbReference>
<dbReference type="PROSITE" id="PS51450">
    <property type="entry name" value="LRR"/>
    <property type="match status" value="7"/>
</dbReference>
<dbReference type="Pfam" id="PF00560">
    <property type="entry name" value="LRR_1"/>
    <property type="match status" value="2"/>
</dbReference>
<accession>A0A9U8EN43</accession>
<dbReference type="SUPFAM" id="SSF52058">
    <property type="entry name" value="L domain-like"/>
    <property type="match status" value="2"/>
</dbReference>
<dbReference type="SMART" id="SM00365">
    <property type="entry name" value="LRR_SD22"/>
    <property type="match status" value="10"/>
</dbReference>
<feature type="signal peptide" evidence="6">
    <location>
        <begin position="1"/>
        <end position="21"/>
    </location>
</feature>
<evidence type="ECO:0000313" key="10">
    <source>
        <dbReference type="RefSeq" id="XP_013095434.2"/>
    </source>
</evidence>
<dbReference type="FunFam" id="3.80.10.10:FF:001164">
    <property type="entry name" value="GH01279p"/>
    <property type="match status" value="1"/>
</dbReference>
<reference evidence="10" key="1">
    <citation type="submission" date="2025-08" db="UniProtKB">
        <authorList>
            <consortium name="RefSeq"/>
        </authorList>
    </citation>
    <scope>IDENTIFICATION</scope>
</reference>
<dbReference type="SMART" id="SM00369">
    <property type="entry name" value="LRR_TYP"/>
    <property type="match status" value="15"/>
</dbReference>
<evidence type="ECO:0000313" key="9">
    <source>
        <dbReference type="Proteomes" id="UP001165740"/>
    </source>
</evidence>
<dbReference type="RefSeq" id="XP_013095434.2">
    <property type="nucleotide sequence ID" value="XM_013239980.2"/>
</dbReference>
<evidence type="ECO:0000256" key="2">
    <source>
        <dbReference type="ARBA" id="ARBA00022729"/>
    </source>
</evidence>
<dbReference type="InterPro" id="IPR000372">
    <property type="entry name" value="LRRNT"/>
</dbReference>
<gene>
    <name evidence="10" type="primary">LOC106078904</name>
</gene>
<dbReference type="InterPro" id="IPR000483">
    <property type="entry name" value="Cys-rich_flank_reg_C"/>
</dbReference>
<feature type="domain" description="LRRCT" evidence="8">
    <location>
        <begin position="616"/>
        <end position="673"/>
    </location>
</feature>
<proteinExistence type="predicted"/>
<keyword evidence="5" id="KW-1133">Transmembrane helix</keyword>
<keyword evidence="5" id="KW-0812">Transmembrane</keyword>
<evidence type="ECO:0000259" key="7">
    <source>
        <dbReference type="SMART" id="SM00013"/>
    </source>
</evidence>
<feature type="transmembrane region" description="Helical" evidence="5">
    <location>
        <begin position="676"/>
        <end position="700"/>
    </location>
</feature>
<evidence type="ECO:0000256" key="5">
    <source>
        <dbReference type="SAM" id="Phobius"/>
    </source>
</evidence>
<dbReference type="InterPro" id="IPR001611">
    <property type="entry name" value="Leu-rich_rpt"/>
</dbReference>
<dbReference type="InterPro" id="IPR050328">
    <property type="entry name" value="Dev_Immune_Receptor"/>
</dbReference>
<dbReference type="PRINTS" id="PR00019">
    <property type="entry name" value="LEURICHRPT"/>
</dbReference>
<dbReference type="OMA" id="CDLLAFR"/>
<dbReference type="GeneID" id="106078904"/>
<feature type="region of interest" description="Disordered" evidence="4">
    <location>
        <begin position="914"/>
        <end position="986"/>
    </location>
</feature>
<feature type="compositionally biased region" description="Polar residues" evidence="4">
    <location>
        <begin position="975"/>
        <end position="986"/>
    </location>
</feature>
<dbReference type="PANTHER" id="PTHR24373">
    <property type="entry name" value="SLIT RELATED LEUCINE-RICH REPEAT NEURONAL PROTEIN"/>
    <property type="match status" value="1"/>
</dbReference>
<keyword evidence="3" id="KW-0677">Repeat</keyword>